<reference evidence="4 5" key="1">
    <citation type="submission" date="2019-01" db="EMBL/GenBank/DDBJ databases">
        <title>Draft Genome and Complete Hox-Cluster Characterization of the Sterlet Sturgeon (Acipenser ruthenus).</title>
        <authorList>
            <person name="Wei Q."/>
        </authorList>
    </citation>
    <scope>NUCLEOTIDE SEQUENCE [LARGE SCALE GENOMIC DNA]</scope>
    <source>
        <strain evidence="4">WHYD16114868_AA</strain>
        <tissue evidence="4">Blood</tissue>
    </source>
</reference>
<sequence>MPFPFGKSHKSPADIVKNLKDSMAVLEKQDISDKKAEKATEEVSKNLVAMKEILYGTNEKEPQTEAVAQLAQELYNSGLLSTLIADLQLIDFEGKKDAAQIFNNILRRQIGTRTPTVEYICTQQNILFMLLKGYESPEIALNCGIMLRECIRHEPLAKVILCSEQFYDFFRYVELSTFDIASDAFATFKLLGELLLDRHNFTIMTKYISKPENLKLMMNLLRDKSRNIQFEAFHVFKVFVANPNKTQPILDILLKNQAKLIEFLSKFQNDRTEDEQFNDEKTYLVKQIRDLKRPAPQEA</sequence>
<protein>
    <submittedName>
        <fullName evidence="4">Calcium-binding protein 39</fullName>
    </submittedName>
</protein>
<dbReference type="AlphaFoldDB" id="A0A662YXF0"/>
<comment type="caution">
    <text evidence="4">The sequence shown here is derived from an EMBL/GenBank/DDBJ whole genome shotgun (WGS) entry which is preliminary data.</text>
</comment>
<accession>A0A662YXF0</accession>
<organism evidence="4 5">
    <name type="scientific">Acipenser ruthenus</name>
    <name type="common">Sterlet sturgeon</name>
    <dbReference type="NCBI Taxonomy" id="7906"/>
    <lineage>
        <taxon>Eukaryota</taxon>
        <taxon>Metazoa</taxon>
        <taxon>Chordata</taxon>
        <taxon>Craniata</taxon>
        <taxon>Vertebrata</taxon>
        <taxon>Euteleostomi</taxon>
        <taxon>Actinopterygii</taxon>
        <taxon>Chondrostei</taxon>
        <taxon>Acipenseriformes</taxon>
        <taxon>Acipenseridae</taxon>
        <taxon>Acipenser</taxon>
    </lineage>
</organism>
<dbReference type="PANTHER" id="PTHR10182">
    <property type="entry name" value="CALCIUM-BINDING PROTEIN 39-RELATED"/>
    <property type="match status" value="1"/>
</dbReference>
<evidence type="ECO:0000256" key="2">
    <source>
        <dbReference type="ARBA" id="ARBA00011749"/>
    </source>
</evidence>
<evidence type="ECO:0000313" key="5">
    <source>
        <dbReference type="Proteomes" id="UP000289886"/>
    </source>
</evidence>
<evidence type="ECO:0000256" key="1">
    <source>
        <dbReference type="ARBA" id="ARBA00011012"/>
    </source>
</evidence>
<dbReference type="GO" id="GO:0043539">
    <property type="term" value="F:protein serine/threonine kinase activator activity"/>
    <property type="evidence" value="ECO:0007669"/>
    <property type="project" value="TreeGrafter"/>
</dbReference>
<dbReference type="GO" id="GO:0035556">
    <property type="term" value="P:intracellular signal transduction"/>
    <property type="evidence" value="ECO:0007669"/>
    <property type="project" value="TreeGrafter"/>
</dbReference>
<gene>
    <name evidence="4" type="ORF">EOD39_9293</name>
</gene>
<proteinExistence type="inferred from homology"/>
<dbReference type="PANTHER" id="PTHR10182:SF11">
    <property type="entry name" value="CALCIUM-BINDING PROTEIN 39"/>
    <property type="match status" value="1"/>
</dbReference>
<comment type="similarity">
    <text evidence="1">Belongs to the Mo25 family.</text>
</comment>
<dbReference type="InterPro" id="IPR011989">
    <property type="entry name" value="ARM-like"/>
</dbReference>
<evidence type="ECO:0000256" key="3">
    <source>
        <dbReference type="ARBA" id="ARBA00025206"/>
    </source>
</evidence>
<keyword evidence="5" id="KW-1185">Reference proteome</keyword>
<evidence type="ECO:0000313" key="4">
    <source>
        <dbReference type="EMBL" id="RXN00534.1"/>
    </source>
</evidence>
<dbReference type="Gene3D" id="1.25.10.10">
    <property type="entry name" value="Leucine-rich Repeat Variant"/>
    <property type="match status" value="2"/>
</dbReference>
<comment type="subunit">
    <text evidence="2">Component of a trimeric complex composed of STK11/LKB1, STRAD (STRADA or STRADB) and CAB39/MO25 (CAB39/MO25alpha or CAB39L/MO25beta): the complex tethers STK11/LKB1 in the cytoplasm and stimulates its catalytic activity.</text>
</comment>
<dbReference type="SUPFAM" id="SSF48371">
    <property type="entry name" value="ARM repeat"/>
    <property type="match status" value="1"/>
</dbReference>
<dbReference type="InterPro" id="IPR016024">
    <property type="entry name" value="ARM-type_fold"/>
</dbReference>
<name>A0A662YXF0_ACIRT</name>
<dbReference type="InterPro" id="IPR013878">
    <property type="entry name" value="Mo25"/>
</dbReference>
<comment type="function">
    <text evidence="3">Component of a complex that binds and activates STK11/LKB1. In the complex, required to stabilize the interaction between CAB39/MO25 (CAB39/MO25alpha or CAB39L/MO25beta) and STK11/LKB1.</text>
</comment>
<dbReference type="Proteomes" id="UP000289886">
    <property type="component" value="Unassembled WGS sequence"/>
</dbReference>
<dbReference type="Pfam" id="PF08569">
    <property type="entry name" value="Mo25"/>
    <property type="match status" value="1"/>
</dbReference>
<dbReference type="EMBL" id="SCEB01000168">
    <property type="protein sequence ID" value="RXN00534.1"/>
    <property type="molecule type" value="Genomic_DNA"/>
</dbReference>